<dbReference type="KEGG" id="mefw:F1737_05995"/>
<dbReference type="RefSeq" id="WP_317135709.1">
    <property type="nucleotide sequence ID" value="NZ_CP043875.1"/>
</dbReference>
<keyword evidence="3" id="KW-0255">Endonuclease</keyword>
<feature type="coiled-coil region" evidence="1">
    <location>
        <begin position="73"/>
        <end position="101"/>
    </location>
</feature>
<dbReference type="SUPFAM" id="SSF52980">
    <property type="entry name" value="Restriction endonuclease-like"/>
    <property type="match status" value="1"/>
</dbReference>
<evidence type="ECO:0000313" key="3">
    <source>
        <dbReference type="EMBL" id="WOF16296.1"/>
    </source>
</evidence>
<dbReference type="PANTHER" id="PTHR30015">
    <property type="entry name" value="MRR RESTRICTION SYSTEM PROTEIN"/>
    <property type="match status" value="1"/>
</dbReference>
<dbReference type="InterPro" id="IPR011335">
    <property type="entry name" value="Restrct_endonuc-II-like"/>
</dbReference>
<dbReference type="REBASE" id="768813">
    <property type="entry name" value="MspC4MrrP"/>
</dbReference>
<dbReference type="AlphaFoldDB" id="A0AA97FF52"/>
<dbReference type="PANTHER" id="PTHR30015:SF7">
    <property type="entry name" value="TYPE IV METHYL-DIRECTED RESTRICTION ENZYME ECOKMRR"/>
    <property type="match status" value="1"/>
</dbReference>
<keyword evidence="3" id="KW-0540">Nuclease</keyword>
<organism evidence="3 4">
    <name type="scientific">Methanochimaera problematica</name>
    <dbReference type="NCBI Taxonomy" id="2609417"/>
    <lineage>
        <taxon>Archaea</taxon>
        <taxon>Methanobacteriati</taxon>
        <taxon>Methanobacteriota</taxon>
        <taxon>Stenosarchaea group</taxon>
        <taxon>Methanomicrobia</taxon>
        <taxon>Methanomicrobiales</taxon>
        <taxon>Methanomicrobiaceae</taxon>
        <taxon>Methanochimaera</taxon>
    </lineage>
</organism>
<dbReference type="GO" id="GO:0003677">
    <property type="term" value="F:DNA binding"/>
    <property type="evidence" value="ECO:0007669"/>
    <property type="project" value="InterPro"/>
</dbReference>
<protein>
    <submittedName>
        <fullName evidence="3">Restriction endonuclease</fullName>
    </submittedName>
</protein>
<dbReference type="InterPro" id="IPR052906">
    <property type="entry name" value="Type_IV_Methyl-Rstrct_Enzyme"/>
</dbReference>
<gene>
    <name evidence="3" type="ORF">F1737_05995</name>
</gene>
<evidence type="ECO:0000256" key="1">
    <source>
        <dbReference type="SAM" id="Coils"/>
    </source>
</evidence>
<keyword evidence="1" id="KW-0175">Coiled coil</keyword>
<dbReference type="EMBL" id="CP043875">
    <property type="protein sequence ID" value="WOF16296.1"/>
    <property type="molecule type" value="Genomic_DNA"/>
</dbReference>
<dbReference type="Proteomes" id="UP001301797">
    <property type="component" value="Chromosome"/>
</dbReference>
<dbReference type="GO" id="GO:0015666">
    <property type="term" value="F:restriction endodeoxyribonuclease activity"/>
    <property type="evidence" value="ECO:0007669"/>
    <property type="project" value="TreeGrafter"/>
</dbReference>
<dbReference type="Gene3D" id="3.40.1350.10">
    <property type="match status" value="1"/>
</dbReference>
<reference evidence="3 4" key="1">
    <citation type="submission" date="2019-09" db="EMBL/GenBank/DDBJ databases">
        <title>The complete genome of Methanoplanus sp. FWC-SCC4.</title>
        <authorList>
            <person name="Chen S.-C."/>
            <person name="Zhou Y.-Z."/>
            <person name="Lai M.-C."/>
        </authorList>
    </citation>
    <scope>NUCLEOTIDE SEQUENCE [LARGE SCALE GENOMIC DNA]</scope>
    <source>
        <strain evidence="3 4">FWC-SCC4</strain>
    </source>
</reference>
<evidence type="ECO:0000313" key="4">
    <source>
        <dbReference type="Proteomes" id="UP001301797"/>
    </source>
</evidence>
<dbReference type="GeneID" id="85229713"/>
<dbReference type="Pfam" id="PF04471">
    <property type="entry name" value="Mrr_cat"/>
    <property type="match status" value="1"/>
</dbReference>
<dbReference type="InterPro" id="IPR007560">
    <property type="entry name" value="Restrct_endonuc_IV_Mrr"/>
</dbReference>
<evidence type="ECO:0000259" key="2">
    <source>
        <dbReference type="Pfam" id="PF04471"/>
    </source>
</evidence>
<proteinExistence type="predicted"/>
<dbReference type="GO" id="GO:0009307">
    <property type="term" value="P:DNA restriction-modification system"/>
    <property type="evidence" value="ECO:0007669"/>
    <property type="project" value="InterPro"/>
</dbReference>
<dbReference type="InterPro" id="IPR011856">
    <property type="entry name" value="tRNA_endonuc-like_dom_sf"/>
</dbReference>
<accession>A0AA97FF52</accession>
<feature type="coiled-coil region" evidence="1">
    <location>
        <begin position="217"/>
        <end position="280"/>
    </location>
</feature>
<feature type="domain" description="Restriction endonuclease type IV Mrr" evidence="2">
    <location>
        <begin position="481"/>
        <end position="597"/>
    </location>
</feature>
<name>A0AA97FF52_9EURY</name>
<keyword evidence="3" id="KW-0378">Hydrolase</keyword>
<keyword evidence="4" id="KW-1185">Reference proteome</keyword>
<sequence length="617" mass="71549">MTNKGHLEINYRWPGKYSFNLIDISIKRDNQYFVAELQHNGLNKLKIIRSKNSDEVKKKTDVQIIQWEEMYNKKLEKIRKNELKEEKEKQISKNIQLAEEKTRIYQQMIEDTENILKVGLSQKLIVNWNDLKKNQKFEKVSPKKPEILTIDYFSDRIGTFEEVPIPPGPDKNSNKYSYRNSLSTLFSKNKKTEKIQSLEKLYEEDYNKWINDRDSIILKNKNNLEEFKAKKSKLELELKDLNQKNLEKYSKELEKWEKEKESFKKAQNKSNDLIDELKEKYLQKDSEGMCFYCTQILIQSQYPDFIEKSFDLEYNSENGTLIVDYSLPFIDDIPQLSEVKYIKTQDTFSEKNLSKSELNRLYDYCIYNLILRSLYELYSTDQNDLLQSIVFNGWVNSIDRSTGKKKNACIASIQTTKPEFLEYNLENVDSKDCFKSLKGVCSSKLHSLTPIPPILNIDRSDKRFIDSYNVSENIDDSTNIAAMNWEEFEYLIGELFEKEFAVNGGEVKVTQASRDGGVDAIAFDPDPIRGGKIVIQAKRYTNTVGVSAVRDLFGTVHNEGAIKGILVTTADYGPDAYSFAKDKPITLLNGNNLLHLIEKHGGRAKIDLIEAKKLING</sequence>